<reference evidence="1 2" key="1">
    <citation type="submission" date="2018-04" db="EMBL/GenBank/DDBJ databases">
        <title>Genomic Encyclopedia of Archaeal and Bacterial Type Strains, Phase II (KMG-II): from individual species to whole genera.</title>
        <authorList>
            <person name="Goeker M."/>
        </authorList>
    </citation>
    <scope>NUCLEOTIDE SEQUENCE [LARGE SCALE GENOMIC DNA]</scope>
    <source>
        <strain evidence="1 2">DSM 45169</strain>
    </source>
</reference>
<organism evidence="1 2">
    <name type="scientific">Desmospora activa DSM 45169</name>
    <dbReference type="NCBI Taxonomy" id="1121389"/>
    <lineage>
        <taxon>Bacteria</taxon>
        <taxon>Bacillati</taxon>
        <taxon>Bacillota</taxon>
        <taxon>Bacilli</taxon>
        <taxon>Bacillales</taxon>
        <taxon>Thermoactinomycetaceae</taxon>
        <taxon>Desmospora</taxon>
    </lineage>
</organism>
<evidence type="ECO:0000313" key="1">
    <source>
        <dbReference type="EMBL" id="PTM58587.1"/>
    </source>
</evidence>
<dbReference type="Proteomes" id="UP000241639">
    <property type="component" value="Unassembled WGS sequence"/>
</dbReference>
<name>A0A2T4Z9M8_9BACL</name>
<keyword evidence="2" id="KW-1185">Reference proteome</keyword>
<gene>
    <name evidence="1" type="ORF">C8J48_1172</name>
</gene>
<dbReference type="AlphaFoldDB" id="A0A2T4Z9M8"/>
<dbReference type="Pfam" id="PF12982">
    <property type="entry name" value="DUF3866"/>
    <property type="match status" value="1"/>
</dbReference>
<protein>
    <submittedName>
        <fullName evidence="1">Uncharacterized protein DUF3866</fullName>
    </submittedName>
</protein>
<comment type="caution">
    <text evidence="1">The sequence shown here is derived from an EMBL/GenBank/DDBJ whole genome shotgun (WGS) entry which is preliminary data.</text>
</comment>
<proteinExistence type="predicted"/>
<dbReference type="InterPro" id="IPR024479">
    <property type="entry name" value="DUF3866"/>
</dbReference>
<dbReference type="EMBL" id="PZZP01000001">
    <property type="protein sequence ID" value="PTM58587.1"/>
    <property type="molecule type" value="Genomic_DNA"/>
</dbReference>
<sequence length="379" mass="41829">MIIWKKGTVLRVLEESAMFQRVRVKMEAGEEASAVHYPLLLGQTEPGDEVWLNTTAVELQLGTGGDHFVAGWVSKRPESSSPQGHIMKMRYTPWQIAVSTGEEVGNPYRSAVMGRNSLDSWPILLGELHSMLPAVISVWRHRSLQEGRCPRIVYIMTDGGALPLAMSQHVRRLKKLGWLYATVTVGHAFGGDVEAVNLHSALLLARYGLKADLVFVSMGPGIVGTDTPFGFSGVEQGEAVNAVAALEGMPIFIPRIQGEDGRKRHQGVSHHTLTNLTRVVLTPAEVPVPRPLPVRVQTQMESIPQHHHLISVPITEKEVVEFLKIYPVSIQSMGRKVAEDPLFFRTICAGALHLWKRWLNLTDGRSGVKASGEKSDLTR</sequence>
<dbReference type="RefSeq" id="WP_170105197.1">
    <property type="nucleotide sequence ID" value="NZ_PZZP01000001.1"/>
</dbReference>
<evidence type="ECO:0000313" key="2">
    <source>
        <dbReference type="Proteomes" id="UP000241639"/>
    </source>
</evidence>
<accession>A0A2T4Z9M8</accession>